<name>A0A8J7DDT7_DESMC</name>
<evidence type="ECO:0000313" key="9">
    <source>
        <dbReference type="Proteomes" id="UP000622533"/>
    </source>
</evidence>
<keyword evidence="3" id="KW-1015">Disulfide bond</keyword>
<feature type="domain" description="Thioredoxin" evidence="7">
    <location>
        <begin position="58"/>
        <end position="267"/>
    </location>
</feature>
<dbReference type="InterPro" id="IPR036249">
    <property type="entry name" value="Thioredoxin-like_sf"/>
</dbReference>
<proteinExistence type="predicted"/>
<evidence type="ECO:0000256" key="6">
    <source>
        <dbReference type="SAM" id="SignalP"/>
    </source>
</evidence>
<organism evidence="8 9">
    <name type="scientific">Desmonostoc muscorum LEGE 12446</name>
    <dbReference type="NCBI Taxonomy" id="1828758"/>
    <lineage>
        <taxon>Bacteria</taxon>
        <taxon>Bacillati</taxon>
        <taxon>Cyanobacteriota</taxon>
        <taxon>Cyanophyceae</taxon>
        <taxon>Nostocales</taxon>
        <taxon>Nostocaceae</taxon>
        <taxon>Desmonostoc</taxon>
    </lineage>
</organism>
<dbReference type="EMBL" id="JADEXS010000548">
    <property type="protein sequence ID" value="MBE9026176.1"/>
    <property type="molecule type" value="Genomic_DNA"/>
</dbReference>
<reference evidence="8" key="1">
    <citation type="submission" date="2020-10" db="EMBL/GenBank/DDBJ databases">
        <authorList>
            <person name="Castelo-Branco R."/>
            <person name="Eusebio N."/>
            <person name="Adriana R."/>
            <person name="Vieira A."/>
            <person name="Brugerolle De Fraissinette N."/>
            <person name="Rezende De Castro R."/>
            <person name="Schneider M.P."/>
            <person name="Vasconcelos V."/>
            <person name="Leao P.N."/>
        </authorList>
    </citation>
    <scope>NUCLEOTIDE SEQUENCE</scope>
    <source>
        <strain evidence="8">LEGE 12446</strain>
    </source>
</reference>
<evidence type="ECO:0000259" key="7">
    <source>
        <dbReference type="PROSITE" id="PS51352"/>
    </source>
</evidence>
<keyword evidence="1 6" id="KW-0732">Signal</keyword>
<keyword evidence="9" id="KW-1185">Reference proteome</keyword>
<protein>
    <submittedName>
        <fullName evidence="8">Thioredoxin domain-containing protein</fullName>
    </submittedName>
</protein>
<dbReference type="AlphaFoldDB" id="A0A8J7DDT7"/>
<accession>A0A8J7DDT7</accession>
<dbReference type="Gene3D" id="3.40.30.10">
    <property type="entry name" value="Glutaredoxin"/>
    <property type="match status" value="1"/>
</dbReference>
<evidence type="ECO:0000256" key="5">
    <source>
        <dbReference type="SAM" id="Coils"/>
    </source>
</evidence>
<dbReference type="InterPro" id="IPR013766">
    <property type="entry name" value="Thioredoxin_domain"/>
</dbReference>
<keyword evidence="4" id="KW-0676">Redox-active center</keyword>
<dbReference type="GO" id="GO:0016491">
    <property type="term" value="F:oxidoreductase activity"/>
    <property type="evidence" value="ECO:0007669"/>
    <property type="project" value="UniProtKB-KW"/>
</dbReference>
<feature type="coiled-coil region" evidence="5">
    <location>
        <begin position="69"/>
        <end position="96"/>
    </location>
</feature>
<dbReference type="PANTHER" id="PTHR13887">
    <property type="entry name" value="GLUTATHIONE S-TRANSFERASE KAPPA"/>
    <property type="match status" value="1"/>
</dbReference>
<feature type="chain" id="PRO_5035213629" evidence="6">
    <location>
        <begin position="37"/>
        <end position="270"/>
    </location>
</feature>
<sequence>MNVDCDMYRYLKRSVFFAGLLLLCFTLLTWSMPVQANTNINQADTSNFINSQLEAEVLQIIRNHPEVIREALQAEQQQQQQQQQQAKQYIKQLIKENPSSVIGESPVTDAMEKKIVLIEFSDFQCPYCAKAHKTLKQFIGKHKNEVTLVYKHYPLNSIHPEAIAAAKAAWAAQAQGEFWPYQDALFSKQDQLGENLYIALAKKLKLDLEQFNQERNSEEVNTAIEKDKQLAEKLGIRGTPFFFINGETFSGAVPLSKLESVLNHTLSEQT</sequence>
<feature type="signal peptide" evidence="6">
    <location>
        <begin position="1"/>
        <end position="36"/>
    </location>
</feature>
<evidence type="ECO:0000256" key="1">
    <source>
        <dbReference type="ARBA" id="ARBA00022729"/>
    </source>
</evidence>
<dbReference type="SUPFAM" id="SSF52833">
    <property type="entry name" value="Thioredoxin-like"/>
    <property type="match status" value="1"/>
</dbReference>
<dbReference type="InterPro" id="IPR001853">
    <property type="entry name" value="DSBA-like_thioredoxin_dom"/>
</dbReference>
<evidence type="ECO:0000256" key="3">
    <source>
        <dbReference type="ARBA" id="ARBA00023157"/>
    </source>
</evidence>
<comment type="caution">
    <text evidence="8">The sequence shown here is derived from an EMBL/GenBank/DDBJ whole genome shotgun (WGS) entry which is preliminary data.</text>
</comment>
<keyword evidence="5" id="KW-0175">Coiled coil</keyword>
<dbReference type="Pfam" id="PF01323">
    <property type="entry name" value="DSBA"/>
    <property type="match status" value="1"/>
</dbReference>
<dbReference type="PANTHER" id="PTHR13887:SF14">
    <property type="entry name" value="DISULFIDE BOND FORMATION PROTEIN D"/>
    <property type="match status" value="1"/>
</dbReference>
<evidence type="ECO:0000256" key="4">
    <source>
        <dbReference type="ARBA" id="ARBA00023284"/>
    </source>
</evidence>
<keyword evidence="2" id="KW-0560">Oxidoreductase</keyword>
<dbReference type="Proteomes" id="UP000622533">
    <property type="component" value="Unassembled WGS sequence"/>
</dbReference>
<gene>
    <name evidence="8" type="ORF">IQ276_28275</name>
</gene>
<dbReference type="PROSITE" id="PS51352">
    <property type="entry name" value="THIOREDOXIN_2"/>
    <property type="match status" value="1"/>
</dbReference>
<evidence type="ECO:0000313" key="8">
    <source>
        <dbReference type="EMBL" id="MBE9026176.1"/>
    </source>
</evidence>
<evidence type="ECO:0000256" key="2">
    <source>
        <dbReference type="ARBA" id="ARBA00023002"/>
    </source>
</evidence>